<feature type="disulfide bond" evidence="3">
    <location>
        <begin position="79"/>
        <end position="137"/>
    </location>
</feature>
<dbReference type="GO" id="GO:0005549">
    <property type="term" value="F:odorant binding"/>
    <property type="evidence" value="ECO:0007669"/>
    <property type="project" value="InterPro"/>
</dbReference>
<dbReference type="InterPro" id="IPR036728">
    <property type="entry name" value="PBP_GOBP_sf"/>
</dbReference>
<dbReference type="SMART" id="SM00708">
    <property type="entry name" value="PhBP"/>
    <property type="match status" value="1"/>
</dbReference>
<feature type="signal peptide" evidence="4">
    <location>
        <begin position="1"/>
        <end position="29"/>
    </location>
</feature>
<comment type="similarity">
    <text evidence="1">Belongs to the PBP/GOBP family.</text>
</comment>
<evidence type="ECO:0000313" key="5">
    <source>
        <dbReference type="EMBL" id="QEE82698.1"/>
    </source>
</evidence>
<proteinExistence type="evidence at transcript level"/>
<dbReference type="SUPFAM" id="SSF47565">
    <property type="entry name" value="Insect pheromone/odorant-binding proteins"/>
    <property type="match status" value="1"/>
</dbReference>
<feature type="chain" id="PRO_5022733456" evidence="4">
    <location>
        <begin position="30"/>
        <end position="171"/>
    </location>
</feature>
<dbReference type="EMBL" id="MK458339">
    <property type="protein sequence ID" value="QEE82698.1"/>
    <property type="molecule type" value="mRNA"/>
</dbReference>
<gene>
    <name evidence="5" type="primary">PBP3</name>
</gene>
<dbReference type="AlphaFoldDB" id="A0A5B9GD89"/>
<dbReference type="InterPro" id="IPR006170">
    <property type="entry name" value="PBP/GOBP"/>
</dbReference>
<organism evidence="5">
    <name type="scientific">Conogethes pinicolalis</name>
    <dbReference type="NCBI Taxonomy" id="1178461"/>
    <lineage>
        <taxon>Eukaryota</taxon>
        <taxon>Metazoa</taxon>
        <taxon>Ecdysozoa</taxon>
        <taxon>Arthropoda</taxon>
        <taxon>Hexapoda</taxon>
        <taxon>Insecta</taxon>
        <taxon>Pterygota</taxon>
        <taxon>Neoptera</taxon>
        <taxon>Endopterygota</taxon>
        <taxon>Lepidoptera</taxon>
        <taxon>Glossata</taxon>
        <taxon>Ditrysia</taxon>
        <taxon>Pyraloidea</taxon>
        <taxon>Crambidae</taxon>
        <taxon>Spilomelinae</taxon>
        <taxon>Conogethes</taxon>
    </lineage>
</organism>
<dbReference type="CDD" id="cd23992">
    <property type="entry name" value="PBP_GOBP"/>
    <property type="match status" value="1"/>
</dbReference>
<keyword evidence="4" id="KW-0732">Signal</keyword>
<evidence type="ECO:0000256" key="2">
    <source>
        <dbReference type="ARBA" id="ARBA00022448"/>
    </source>
</evidence>
<dbReference type="PRINTS" id="PR00484">
    <property type="entry name" value="PBPGOBP"/>
</dbReference>
<evidence type="ECO:0000256" key="3">
    <source>
        <dbReference type="PIRSR" id="PIRSR015604-1"/>
    </source>
</evidence>
<reference evidence="5" key="1">
    <citation type="submission" date="2019-01" db="EMBL/GenBank/DDBJ databases">
        <title>Antennal transcriptome and differential expression of olfactory genes in the Conogethes pinicolalis (Lepidoptera: Crambidae).</title>
        <authorList>
            <person name="Jing D."/>
            <person name="Zhang T."/>
            <person name="Wang Z."/>
            <person name="He K."/>
            <person name="Bai S."/>
        </authorList>
    </citation>
    <scope>NUCLEOTIDE SEQUENCE</scope>
</reference>
<protein>
    <submittedName>
        <fullName evidence="5">Pheromone-binding protein 3</fullName>
    </submittedName>
</protein>
<evidence type="ECO:0000256" key="1">
    <source>
        <dbReference type="ARBA" id="ARBA00008098"/>
    </source>
</evidence>
<name>A0A5B9GD89_9NEOP</name>
<evidence type="ECO:0000256" key="4">
    <source>
        <dbReference type="SAM" id="SignalP"/>
    </source>
</evidence>
<feature type="disulfide bond" evidence="3">
    <location>
        <begin position="126"/>
        <end position="146"/>
    </location>
</feature>
<feature type="disulfide bond" evidence="3">
    <location>
        <begin position="48"/>
        <end position="83"/>
    </location>
</feature>
<dbReference type="PIRSF" id="PIRSF015604">
    <property type="entry name" value="Odorant/phero_bd"/>
    <property type="match status" value="1"/>
</dbReference>
<accession>A0A5B9GD89</accession>
<sequence length="171" mass="19294">MGTCPRHRNMKGFFVTLLVVFMGGKEVEMSSDGMKQLTSGFLKVLGACKTELGLSDGVLSDMYHLWKEEYEQVSRDSGCMFSCMSKKLDILDGDGKIHHDHTKEYVLSNGGGEDLARQLINVAHDCEKQQESVEDECDRMLEIAKCLRKNIKEIQWTPKVEVVITEIVADM</sequence>
<keyword evidence="3" id="KW-1015">Disulfide bond</keyword>
<dbReference type="InterPro" id="IPR006072">
    <property type="entry name" value="Odorant/phero-bd_Lep"/>
</dbReference>
<keyword evidence="2" id="KW-0813">Transport</keyword>
<dbReference type="Pfam" id="PF01395">
    <property type="entry name" value="PBP_GOBP"/>
    <property type="match status" value="1"/>
</dbReference>
<dbReference type="Gene3D" id="1.10.238.20">
    <property type="entry name" value="Pheromone/general odorant binding protein domain"/>
    <property type="match status" value="1"/>
</dbReference>